<dbReference type="PANTHER" id="PTHR32183">
    <property type="match status" value="1"/>
</dbReference>
<evidence type="ECO:0000256" key="4">
    <source>
        <dbReference type="ARBA" id="ARBA00022691"/>
    </source>
</evidence>
<dbReference type="InterPro" id="IPR029063">
    <property type="entry name" value="SAM-dependent_MTases_sf"/>
</dbReference>
<evidence type="ECO:0000256" key="1">
    <source>
        <dbReference type="ARBA" id="ARBA00022553"/>
    </source>
</evidence>
<dbReference type="EMBL" id="AATS01000013">
    <property type="protein sequence ID" value="EAU54004.1"/>
    <property type="molecule type" value="Genomic_DNA"/>
</dbReference>
<keyword evidence="2 5" id="KW-0489">Methyltransferase</keyword>
<dbReference type="Pfam" id="PF05724">
    <property type="entry name" value="TPMT"/>
    <property type="match status" value="1"/>
</dbReference>
<organism evidence="5 6">
    <name type="scientific">Mariprofundus ferrooxydans PV-1</name>
    <dbReference type="NCBI Taxonomy" id="314345"/>
    <lineage>
        <taxon>Bacteria</taxon>
        <taxon>Pseudomonadati</taxon>
        <taxon>Pseudomonadota</taxon>
        <taxon>Candidatius Mariprofundia</taxon>
        <taxon>Mariprofundales</taxon>
        <taxon>Mariprofundaceae</taxon>
        <taxon>Mariprofundus</taxon>
    </lineage>
</organism>
<dbReference type="GO" id="GO:0032259">
    <property type="term" value="P:methylation"/>
    <property type="evidence" value="ECO:0007669"/>
    <property type="project" value="UniProtKB-KW"/>
</dbReference>
<evidence type="ECO:0000313" key="6">
    <source>
        <dbReference type="Proteomes" id="UP000005297"/>
    </source>
</evidence>
<keyword evidence="1" id="KW-0597">Phosphoprotein</keyword>
<protein>
    <submittedName>
        <fullName evidence="5">Thiol methyltransferase 1-like protein</fullName>
    </submittedName>
</protein>
<accession>Q0EXP3</accession>
<keyword evidence="4" id="KW-0949">S-adenosyl-L-methionine</keyword>
<comment type="caution">
    <text evidence="5">The sequence shown here is derived from an EMBL/GenBank/DDBJ whole genome shotgun (WGS) entry which is preliminary data.</text>
</comment>
<dbReference type="eggNOG" id="COG2518">
    <property type="taxonomic scope" value="Bacteria"/>
</dbReference>
<gene>
    <name evidence="5" type="ORF">SPV1_03168</name>
</gene>
<dbReference type="SUPFAM" id="SSF53335">
    <property type="entry name" value="S-adenosyl-L-methionine-dependent methyltransferases"/>
    <property type="match status" value="1"/>
</dbReference>
<dbReference type="RefSeq" id="WP_009850972.1">
    <property type="nucleotide sequence ID" value="NZ_DS022295.1"/>
</dbReference>
<dbReference type="OrthoDB" id="5288703at2"/>
<evidence type="ECO:0000256" key="2">
    <source>
        <dbReference type="ARBA" id="ARBA00022603"/>
    </source>
</evidence>
<reference evidence="5 6" key="1">
    <citation type="submission" date="2006-09" db="EMBL/GenBank/DDBJ databases">
        <authorList>
            <person name="Emerson D."/>
            <person name="Ferriera S."/>
            <person name="Johnson J."/>
            <person name="Kravitz S."/>
            <person name="Halpern A."/>
            <person name="Remington K."/>
            <person name="Beeson K."/>
            <person name="Tran B."/>
            <person name="Rogers Y.-H."/>
            <person name="Friedman R."/>
            <person name="Venter J.C."/>
        </authorList>
    </citation>
    <scope>NUCLEOTIDE SEQUENCE [LARGE SCALE GENOMIC DNA]</scope>
    <source>
        <strain evidence="5 6">PV-1</strain>
    </source>
</reference>
<dbReference type="STRING" id="314344.AL013_12295"/>
<proteinExistence type="predicted"/>
<dbReference type="InterPro" id="IPR008854">
    <property type="entry name" value="TPMT"/>
</dbReference>
<dbReference type="Gene3D" id="3.40.50.150">
    <property type="entry name" value="Vaccinia Virus protein VP39"/>
    <property type="match status" value="1"/>
</dbReference>
<sequence length="192" mass="21834">MTVWEERYQRGETGWDRGGVSPALTQLVDHLHLEARVLIPGCGRGHEVIELARLGFRVTAIDIAPSAIAHLSQQLEQEDLDAELVNGDLFAYAPDHCFDAVYEQTCLCAIEPEQRADYEQRLHGWLKPEGVLYALFMQTGIRGGPPFHCDLLMMRELFDASRWQWPEETGAVLVPHKNGRFELGHMLRRTGR</sequence>
<dbReference type="AlphaFoldDB" id="Q0EXP3"/>
<dbReference type="InParanoid" id="Q0EXP3"/>
<dbReference type="HOGENOM" id="CLU_056435_1_2_0"/>
<dbReference type="GO" id="GO:0008757">
    <property type="term" value="F:S-adenosylmethionine-dependent methyltransferase activity"/>
    <property type="evidence" value="ECO:0007669"/>
    <property type="project" value="InterPro"/>
</dbReference>
<keyword evidence="6" id="KW-1185">Reference proteome</keyword>
<dbReference type="PROSITE" id="PS51585">
    <property type="entry name" value="SAM_MT_TPMT"/>
    <property type="match status" value="1"/>
</dbReference>
<dbReference type="Proteomes" id="UP000005297">
    <property type="component" value="Unassembled WGS sequence"/>
</dbReference>
<dbReference type="CDD" id="cd02440">
    <property type="entry name" value="AdoMet_MTases"/>
    <property type="match status" value="1"/>
</dbReference>
<keyword evidence="3 5" id="KW-0808">Transferase</keyword>
<dbReference type="PANTHER" id="PTHR32183:SF6">
    <property type="entry name" value="CYSTEINE SULFINATE DESULFINASE_CYSTEINE DESULFURASE AND RELATED ENZYMES"/>
    <property type="match status" value="1"/>
</dbReference>
<evidence type="ECO:0000256" key="3">
    <source>
        <dbReference type="ARBA" id="ARBA00022679"/>
    </source>
</evidence>
<evidence type="ECO:0000313" key="5">
    <source>
        <dbReference type="EMBL" id="EAU54004.1"/>
    </source>
</evidence>
<name>Q0EXP3_9PROT</name>